<dbReference type="AlphaFoldDB" id="A0A7W7WHN9"/>
<evidence type="ECO:0000256" key="8">
    <source>
        <dbReference type="SAM" id="MobiDB-lite"/>
    </source>
</evidence>
<feature type="transmembrane region" description="Helical" evidence="9">
    <location>
        <begin position="126"/>
        <end position="149"/>
    </location>
</feature>
<keyword evidence="5 9" id="KW-1133">Transmembrane helix</keyword>
<proteinExistence type="predicted"/>
<evidence type="ECO:0000256" key="7">
    <source>
        <dbReference type="ARBA" id="ARBA00023251"/>
    </source>
</evidence>
<dbReference type="SUPFAM" id="SSF103473">
    <property type="entry name" value="MFS general substrate transporter"/>
    <property type="match status" value="1"/>
</dbReference>
<evidence type="ECO:0000256" key="2">
    <source>
        <dbReference type="ARBA" id="ARBA00022448"/>
    </source>
</evidence>
<sequence>MSQTADLPTTHSSPAPERDQTATGPGTELKRPGLVLLLLCVAEFMIVLDFSITNVALPDIQSSLGFSSSALQWVVSSYALAFGGFLMLGGRLGDLFGRRKLFIAGLIGFAVVSLVAGLAQNAEQLIALRAAQGLGAALVAPAALSLLTTSFAEGAARNKALGVYGAVLSFGFVAGVIAGGVLTDVLSWRWVFFVNVPIGLVAGLIAPAVLTESRGGSEHRKLDSLGAFTITGSVLALVYAVSRGETAGWASGEVLGAFGAFAVLLIAFLIVESNVRHPLIPLSIFRRRTLVAANIVYLLMVGSFVAVTYVLTLYLQYVKGYSPLATGLTFSVLGFAAVAAGMLAARLAGRFGLGVTAFSGLLLQAIGMLICSFLPATGDLALILIGTALVGFGNVTGVVMVTISGTAGVPDHEQGLASALLSTAQQIGAAIGVAAFAAIASARTSSLLADGVALEAAGAPALVSGFRLALAVSFGVGVIGSLVGLAALRPAKDADSSAAPETHVPVG</sequence>
<keyword evidence="4 9" id="KW-0812">Transmembrane</keyword>
<evidence type="ECO:0000256" key="9">
    <source>
        <dbReference type="SAM" id="Phobius"/>
    </source>
</evidence>
<feature type="transmembrane region" description="Helical" evidence="9">
    <location>
        <begin position="222"/>
        <end position="242"/>
    </location>
</feature>
<dbReference type="PROSITE" id="PS50850">
    <property type="entry name" value="MFS"/>
    <property type="match status" value="1"/>
</dbReference>
<dbReference type="GO" id="GO:0022857">
    <property type="term" value="F:transmembrane transporter activity"/>
    <property type="evidence" value="ECO:0007669"/>
    <property type="project" value="InterPro"/>
</dbReference>
<evidence type="ECO:0000256" key="1">
    <source>
        <dbReference type="ARBA" id="ARBA00004651"/>
    </source>
</evidence>
<dbReference type="Proteomes" id="UP000573327">
    <property type="component" value="Unassembled WGS sequence"/>
</dbReference>
<keyword evidence="2" id="KW-0813">Transport</keyword>
<comment type="subcellular location">
    <subcellularLocation>
        <location evidence="1">Cell membrane</location>
        <topology evidence="1">Multi-pass membrane protein</topology>
    </subcellularLocation>
</comment>
<accession>A0A7W7WHN9</accession>
<evidence type="ECO:0000256" key="5">
    <source>
        <dbReference type="ARBA" id="ARBA00022989"/>
    </source>
</evidence>
<feature type="transmembrane region" description="Helical" evidence="9">
    <location>
        <begin position="381"/>
        <end position="403"/>
    </location>
</feature>
<evidence type="ECO:0000259" key="10">
    <source>
        <dbReference type="PROSITE" id="PS50850"/>
    </source>
</evidence>
<keyword evidence="3" id="KW-1003">Cell membrane</keyword>
<dbReference type="Gene3D" id="1.20.1720.10">
    <property type="entry name" value="Multidrug resistance protein D"/>
    <property type="match status" value="1"/>
</dbReference>
<dbReference type="InterPro" id="IPR020846">
    <property type="entry name" value="MFS_dom"/>
</dbReference>
<feature type="transmembrane region" description="Helical" evidence="9">
    <location>
        <begin position="161"/>
        <end position="182"/>
    </location>
</feature>
<feature type="transmembrane region" description="Helical" evidence="9">
    <location>
        <begin position="321"/>
        <end position="344"/>
    </location>
</feature>
<feature type="transmembrane region" description="Helical" evidence="9">
    <location>
        <begin position="101"/>
        <end position="120"/>
    </location>
</feature>
<feature type="transmembrane region" description="Helical" evidence="9">
    <location>
        <begin position="254"/>
        <end position="271"/>
    </location>
</feature>
<feature type="transmembrane region" description="Helical" evidence="9">
    <location>
        <begin position="351"/>
        <end position="375"/>
    </location>
</feature>
<dbReference type="PANTHER" id="PTHR42718">
    <property type="entry name" value="MAJOR FACILITATOR SUPERFAMILY MULTIDRUG TRANSPORTER MFSC"/>
    <property type="match status" value="1"/>
</dbReference>
<protein>
    <submittedName>
        <fullName evidence="11">EmrB/QacA subfamily drug resistance transporter</fullName>
    </submittedName>
</protein>
<feature type="transmembrane region" description="Helical" evidence="9">
    <location>
        <begin position="69"/>
        <end position="89"/>
    </location>
</feature>
<feature type="transmembrane region" description="Helical" evidence="9">
    <location>
        <begin position="34"/>
        <end position="57"/>
    </location>
</feature>
<evidence type="ECO:0000313" key="12">
    <source>
        <dbReference type="Proteomes" id="UP000573327"/>
    </source>
</evidence>
<keyword evidence="6 9" id="KW-0472">Membrane</keyword>
<feature type="transmembrane region" description="Helical" evidence="9">
    <location>
        <begin position="291"/>
        <end position="315"/>
    </location>
</feature>
<organism evidence="11 12">
    <name type="scientific">Kitasatospora gansuensis</name>
    <dbReference type="NCBI Taxonomy" id="258050"/>
    <lineage>
        <taxon>Bacteria</taxon>
        <taxon>Bacillati</taxon>
        <taxon>Actinomycetota</taxon>
        <taxon>Actinomycetes</taxon>
        <taxon>Kitasatosporales</taxon>
        <taxon>Streptomycetaceae</taxon>
        <taxon>Kitasatospora</taxon>
    </lineage>
</organism>
<dbReference type="InterPro" id="IPR011701">
    <property type="entry name" value="MFS"/>
</dbReference>
<feature type="compositionally biased region" description="Polar residues" evidence="8">
    <location>
        <begin position="1"/>
        <end position="13"/>
    </location>
</feature>
<dbReference type="Gene3D" id="1.20.1250.20">
    <property type="entry name" value="MFS general substrate transporter like domains"/>
    <property type="match status" value="1"/>
</dbReference>
<evidence type="ECO:0000256" key="4">
    <source>
        <dbReference type="ARBA" id="ARBA00022692"/>
    </source>
</evidence>
<feature type="transmembrane region" description="Helical" evidence="9">
    <location>
        <begin position="188"/>
        <end position="210"/>
    </location>
</feature>
<keyword evidence="12" id="KW-1185">Reference proteome</keyword>
<evidence type="ECO:0000313" key="11">
    <source>
        <dbReference type="EMBL" id="MBB4947323.1"/>
    </source>
</evidence>
<feature type="transmembrane region" description="Helical" evidence="9">
    <location>
        <begin position="468"/>
        <end position="488"/>
    </location>
</feature>
<reference evidence="11 12" key="1">
    <citation type="submission" date="2020-08" db="EMBL/GenBank/DDBJ databases">
        <title>Sequencing the genomes of 1000 actinobacteria strains.</title>
        <authorList>
            <person name="Klenk H.-P."/>
        </authorList>
    </citation>
    <scope>NUCLEOTIDE SEQUENCE [LARGE SCALE GENOMIC DNA]</scope>
    <source>
        <strain evidence="11 12">DSM 44786</strain>
    </source>
</reference>
<evidence type="ECO:0000256" key="6">
    <source>
        <dbReference type="ARBA" id="ARBA00023136"/>
    </source>
</evidence>
<dbReference type="EMBL" id="JACHJR010000001">
    <property type="protein sequence ID" value="MBB4947323.1"/>
    <property type="molecule type" value="Genomic_DNA"/>
</dbReference>
<dbReference type="GO" id="GO:0046677">
    <property type="term" value="P:response to antibiotic"/>
    <property type="evidence" value="ECO:0007669"/>
    <property type="project" value="UniProtKB-KW"/>
</dbReference>
<dbReference type="PRINTS" id="PR01036">
    <property type="entry name" value="TCRTETB"/>
</dbReference>
<name>A0A7W7WHN9_9ACTN</name>
<dbReference type="GO" id="GO:0005886">
    <property type="term" value="C:plasma membrane"/>
    <property type="evidence" value="ECO:0007669"/>
    <property type="project" value="UniProtKB-SubCell"/>
</dbReference>
<dbReference type="InterPro" id="IPR036259">
    <property type="entry name" value="MFS_trans_sf"/>
</dbReference>
<comment type="caution">
    <text evidence="11">The sequence shown here is derived from an EMBL/GenBank/DDBJ whole genome shotgun (WGS) entry which is preliminary data.</text>
</comment>
<dbReference type="RefSeq" id="WP_184915135.1">
    <property type="nucleotide sequence ID" value="NZ_JACHJR010000001.1"/>
</dbReference>
<feature type="domain" description="Major facilitator superfamily (MFS) profile" evidence="10">
    <location>
        <begin position="35"/>
        <end position="492"/>
    </location>
</feature>
<evidence type="ECO:0000256" key="3">
    <source>
        <dbReference type="ARBA" id="ARBA00022475"/>
    </source>
</evidence>
<feature type="region of interest" description="Disordered" evidence="8">
    <location>
        <begin position="1"/>
        <end position="27"/>
    </location>
</feature>
<dbReference type="NCBIfam" id="TIGR00711">
    <property type="entry name" value="efflux_EmrB"/>
    <property type="match status" value="1"/>
</dbReference>
<feature type="transmembrane region" description="Helical" evidence="9">
    <location>
        <begin position="415"/>
        <end position="440"/>
    </location>
</feature>
<keyword evidence="7" id="KW-0046">Antibiotic resistance</keyword>
<dbReference type="InterPro" id="IPR004638">
    <property type="entry name" value="EmrB-like"/>
</dbReference>
<dbReference type="CDD" id="cd17321">
    <property type="entry name" value="MFS_MMR_MDR_like"/>
    <property type="match status" value="1"/>
</dbReference>
<dbReference type="PANTHER" id="PTHR42718:SF46">
    <property type="entry name" value="BLR6921 PROTEIN"/>
    <property type="match status" value="1"/>
</dbReference>
<dbReference type="Pfam" id="PF07690">
    <property type="entry name" value="MFS_1"/>
    <property type="match status" value="1"/>
</dbReference>
<gene>
    <name evidence="11" type="ORF">F4556_002858</name>
</gene>